<keyword evidence="6" id="KW-0282">Flagellum</keyword>
<accession>A0ABS9TVS6</accession>
<keyword evidence="6" id="KW-0969">Cilium</keyword>
<dbReference type="Proteomes" id="UP001202922">
    <property type="component" value="Unassembled WGS sequence"/>
</dbReference>
<evidence type="ECO:0000256" key="2">
    <source>
        <dbReference type="ARBA" id="ARBA00009149"/>
    </source>
</evidence>
<feature type="compositionally biased region" description="Low complexity" evidence="4">
    <location>
        <begin position="361"/>
        <end position="383"/>
    </location>
</feature>
<dbReference type="InterPro" id="IPR001635">
    <property type="entry name" value="Flag_hook_Flik"/>
</dbReference>
<name>A0ABS9TVS6_9MICC</name>
<feature type="region of interest" description="Disordered" evidence="4">
    <location>
        <begin position="152"/>
        <end position="276"/>
    </location>
</feature>
<comment type="similarity">
    <text evidence="2">Belongs to the FliK family.</text>
</comment>
<feature type="compositionally biased region" description="Low complexity" evidence="4">
    <location>
        <begin position="55"/>
        <end position="64"/>
    </location>
</feature>
<evidence type="ECO:0000259" key="5">
    <source>
        <dbReference type="Pfam" id="PF02120"/>
    </source>
</evidence>
<feature type="compositionally biased region" description="Low complexity" evidence="4">
    <location>
        <begin position="1"/>
        <end position="15"/>
    </location>
</feature>
<reference evidence="6 7" key="1">
    <citation type="submission" date="2022-03" db="EMBL/GenBank/DDBJ databases">
        <title>Sinomonas sp. isolated from a soil.</title>
        <authorList>
            <person name="Han J."/>
            <person name="Kim D.-U."/>
        </authorList>
    </citation>
    <scope>NUCLEOTIDE SEQUENCE [LARGE SCALE GENOMIC DNA]</scope>
    <source>
        <strain evidence="6 7">5-5</strain>
    </source>
</reference>
<dbReference type="RefSeq" id="WP_241050314.1">
    <property type="nucleotide sequence ID" value="NZ_JAKZBV010000001.1"/>
</dbReference>
<dbReference type="EMBL" id="JAKZBV010000001">
    <property type="protein sequence ID" value="MCH6468526.1"/>
    <property type="molecule type" value="Genomic_DNA"/>
</dbReference>
<evidence type="ECO:0000256" key="1">
    <source>
        <dbReference type="ARBA" id="ARBA00003944"/>
    </source>
</evidence>
<keyword evidence="6" id="KW-0966">Cell projection</keyword>
<feature type="compositionally biased region" description="Low complexity" evidence="4">
    <location>
        <begin position="171"/>
        <end position="201"/>
    </location>
</feature>
<dbReference type="InterPro" id="IPR021136">
    <property type="entry name" value="Flagellar_hook_control-like_C"/>
</dbReference>
<feature type="compositionally biased region" description="Gly residues" evidence="4">
    <location>
        <begin position="384"/>
        <end position="404"/>
    </location>
</feature>
<gene>
    <name evidence="6" type="ORF">L0M17_00760</name>
</gene>
<dbReference type="InterPro" id="IPR038610">
    <property type="entry name" value="FliK-like_C_sf"/>
</dbReference>
<keyword evidence="7" id="KW-1185">Reference proteome</keyword>
<sequence>MPALLSPLPGSLPPAVTAATHSASTPGGTGPDAGSPGTEVPGLFAALLAAASPGAAGADVGGVDLKADTKDGGKADGKNDTNDPAKADPTLNPSLAGQTMTAVPPFIGCPPTVSPSSEGHLVPPHGATFSGLATVAQTTTAVPTLGGAATGAPTLRGAGAPALPAPDPSTLASQVPASPASAAAAPSAPGSPALGSGLPVPRTSETSTSPAKSAAAIFRDATFPDLPLRDPTVPDATSAKTDDPALAGIPSSSAFAAAPDAAPAGVPETPPPTAAQPFSAQLARPVFTLAAAGPGEHVMTVKVAPEDLGPVTVQAHIGADGVKVQLFVPTDAGRAAVQAALPELRRDLAAAGLGANLDLSARSAPQHGAPQHGPPQHGALQDGWGSGGRDSPGRGAGGRGGGTRGVTAVGLDGTSPSQLPFGRLPTSDNRLDILA</sequence>
<dbReference type="PRINTS" id="PR01007">
    <property type="entry name" value="FLGHOOKFLIK"/>
</dbReference>
<dbReference type="Pfam" id="PF02120">
    <property type="entry name" value="Flg_hook"/>
    <property type="match status" value="1"/>
</dbReference>
<proteinExistence type="inferred from homology"/>
<feature type="compositionally biased region" description="Polar residues" evidence="4">
    <location>
        <begin position="91"/>
        <end position="101"/>
    </location>
</feature>
<feature type="region of interest" description="Disordered" evidence="4">
    <location>
        <begin position="1"/>
        <end position="40"/>
    </location>
</feature>
<feature type="domain" description="Flagellar hook-length control protein-like C-terminal" evidence="5">
    <location>
        <begin position="291"/>
        <end position="366"/>
    </location>
</feature>
<keyword evidence="3" id="KW-1005">Bacterial flagellum biogenesis</keyword>
<organism evidence="6 7">
    <name type="scientific">Sinomonas terrae</name>
    <dbReference type="NCBI Taxonomy" id="2908838"/>
    <lineage>
        <taxon>Bacteria</taxon>
        <taxon>Bacillati</taxon>
        <taxon>Actinomycetota</taxon>
        <taxon>Actinomycetes</taxon>
        <taxon>Micrococcales</taxon>
        <taxon>Micrococcaceae</taxon>
        <taxon>Sinomonas</taxon>
    </lineage>
</organism>
<evidence type="ECO:0000313" key="7">
    <source>
        <dbReference type="Proteomes" id="UP001202922"/>
    </source>
</evidence>
<feature type="region of interest" description="Disordered" evidence="4">
    <location>
        <begin position="55"/>
        <end position="102"/>
    </location>
</feature>
<comment type="caution">
    <text evidence="6">The sequence shown here is derived from an EMBL/GenBank/DDBJ whole genome shotgun (WGS) entry which is preliminary data.</text>
</comment>
<evidence type="ECO:0000256" key="3">
    <source>
        <dbReference type="ARBA" id="ARBA00022795"/>
    </source>
</evidence>
<dbReference type="CDD" id="cd17470">
    <property type="entry name" value="T3SS_Flik_C"/>
    <property type="match status" value="1"/>
</dbReference>
<evidence type="ECO:0000256" key="4">
    <source>
        <dbReference type="SAM" id="MobiDB-lite"/>
    </source>
</evidence>
<feature type="compositionally biased region" description="Low complexity" evidence="4">
    <location>
        <begin position="152"/>
        <end position="162"/>
    </location>
</feature>
<protein>
    <submittedName>
        <fullName evidence="6">Flagellar hook-length control protein FliK</fullName>
    </submittedName>
</protein>
<comment type="function">
    <text evidence="1">Controls the length of the flagellar hook.</text>
</comment>
<feature type="compositionally biased region" description="Basic and acidic residues" evidence="4">
    <location>
        <begin position="65"/>
        <end position="86"/>
    </location>
</feature>
<evidence type="ECO:0000313" key="6">
    <source>
        <dbReference type="EMBL" id="MCH6468526.1"/>
    </source>
</evidence>
<dbReference type="Gene3D" id="3.30.750.140">
    <property type="match status" value="1"/>
</dbReference>
<feature type="compositionally biased region" description="Low complexity" evidence="4">
    <location>
        <begin position="250"/>
        <end position="264"/>
    </location>
</feature>
<feature type="region of interest" description="Disordered" evidence="4">
    <location>
        <begin position="361"/>
        <end position="435"/>
    </location>
</feature>